<dbReference type="WBParaSite" id="nOo.2.0.1.t13340-RA">
    <property type="protein sequence ID" value="nOo.2.0.1.t13340-RA"/>
    <property type="gene ID" value="nOo.2.0.1.g13340"/>
</dbReference>
<protein>
    <submittedName>
        <fullName evidence="3">Transposase</fullName>
    </submittedName>
</protein>
<name>A0A182EYT2_ONCOC</name>
<dbReference type="STRING" id="42157.A0A182EYT2"/>
<reference evidence="3" key="1">
    <citation type="submission" date="2016-06" db="UniProtKB">
        <authorList>
            <consortium name="WormBaseParasite"/>
        </authorList>
    </citation>
    <scope>IDENTIFICATION</scope>
</reference>
<organism evidence="3">
    <name type="scientific">Onchocerca ochengi</name>
    <name type="common">Filarial nematode worm</name>
    <dbReference type="NCBI Taxonomy" id="42157"/>
    <lineage>
        <taxon>Eukaryota</taxon>
        <taxon>Metazoa</taxon>
        <taxon>Ecdysozoa</taxon>
        <taxon>Nematoda</taxon>
        <taxon>Chromadorea</taxon>
        <taxon>Rhabditida</taxon>
        <taxon>Spirurina</taxon>
        <taxon>Spiruromorpha</taxon>
        <taxon>Filarioidea</taxon>
        <taxon>Onchocercidae</taxon>
        <taxon>Onchocerca</taxon>
    </lineage>
</organism>
<evidence type="ECO:0000313" key="2">
    <source>
        <dbReference type="Proteomes" id="UP000271087"/>
    </source>
</evidence>
<proteinExistence type="predicted"/>
<dbReference type="Proteomes" id="UP000271087">
    <property type="component" value="Unassembled WGS sequence"/>
</dbReference>
<dbReference type="OrthoDB" id="5871302at2759"/>
<dbReference type="EMBL" id="UYRW01014764">
    <property type="protein sequence ID" value="VDN01209.1"/>
    <property type="molecule type" value="Genomic_DNA"/>
</dbReference>
<evidence type="ECO:0000313" key="3">
    <source>
        <dbReference type="WBParaSite" id="nOo.2.0.1.t13340-RA"/>
    </source>
</evidence>
<dbReference type="AlphaFoldDB" id="A0A182EYT2"/>
<accession>A0A182EYT2</accession>
<evidence type="ECO:0000313" key="1">
    <source>
        <dbReference type="EMBL" id="VDN01209.1"/>
    </source>
</evidence>
<keyword evidence="2" id="KW-1185">Reference proteome</keyword>
<sequence>MEWEFIAPGAPWQGGIYERMVGVVKRSLRRAIEELRKRAQRKHRRPRSRIRREPEIDELVLESLLPLKYLENGRECRDS</sequence>
<dbReference type="InterPro" id="IPR036397">
    <property type="entry name" value="RNaseH_sf"/>
</dbReference>
<reference evidence="1 2" key="2">
    <citation type="submission" date="2018-08" db="EMBL/GenBank/DDBJ databases">
        <authorList>
            <person name="Laetsch R D."/>
            <person name="Stevens L."/>
            <person name="Kumar S."/>
            <person name="Blaxter L. M."/>
        </authorList>
    </citation>
    <scope>NUCLEOTIDE SEQUENCE [LARGE SCALE GENOMIC DNA]</scope>
</reference>
<gene>
    <name evidence="1" type="ORF">NOO_LOCUS13340</name>
</gene>
<dbReference type="Gene3D" id="3.30.420.10">
    <property type="entry name" value="Ribonuclease H-like superfamily/Ribonuclease H"/>
    <property type="match status" value="1"/>
</dbReference>
<dbReference type="GO" id="GO:0003676">
    <property type="term" value="F:nucleic acid binding"/>
    <property type="evidence" value="ECO:0007669"/>
    <property type="project" value="InterPro"/>
</dbReference>